<gene>
    <name evidence="2" type="ORF">ABUL08_04940</name>
    <name evidence="1" type="ORF">VK199_04910</name>
</gene>
<reference evidence="1" key="1">
    <citation type="submission" date="2024-01" db="EMBL/GenBank/DDBJ databases">
        <title>The genome sequence of Micromonospora mangrovi CCTCC AA 2012012.</title>
        <authorList>
            <person name="Gao J."/>
        </authorList>
    </citation>
    <scope>NUCLEOTIDE SEQUENCE</scope>
    <source>
        <strain evidence="1">CCTCC AA 2012012</strain>
    </source>
</reference>
<protein>
    <submittedName>
        <fullName evidence="2">Uncharacterized protein</fullName>
    </submittedName>
</protein>
<name>A0AAU8HGZ1_9ACTN</name>
<dbReference type="RefSeq" id="WP_350934931.1">
    <property type="nucleotide sequence ID" value="NZ_CP157762.1"/>
</dbReference>
<dbReference type="AlphaFoldDB" id="A0AAU8HGZ1"/>
<organism evidence="2">
    <name type="scientific">Micromonospora sp. CCTCC AA 2012012</name>
    <dbReference type="NCBI Taxonomy" id="3111921"/>
    <lineage>
        <taxon>Bacteria</taxon>
        <taxon>Bacillati</taxon>
        <taxon>Actinomycetota</taxon>
        <taxon>Actinomycetes</taxon>
        <taxon>Micromonosporales</taxon>
        <taxon>Micromonosporaceae</taxon>
        <taxon>Micromonospora</taxon>
    </lineage>
</organism>
<dbReference type="EMBL" id="CP159342">
    <property type="protein sequence ID" value="XCH75446.1"/>
    <property type="molecule type" value="Genomic_DNA"/>
</dbReference>
<evidence type="ECO:0000313" key="2">
    <source>
        <dbReference type="EMBL" id="XCH75446.1"/>
    </source>
</evidence>
<evidence type="ECO:0000313" key="1">
    <source>
        <dbReference type="EMBL" id="XBP94745.1"/>
    </source>
</evidence>
<dbReference type="EMBL" id="CP157762">
    <property type="protein sequence ID" value="XBP94745.1"/>
    <property type="molecule type" value="Genomic_DNA"/>
</dbReference>
<proteinExistence type="predicted"/>
<sequence length="65" mass="7904">MTRVTADRPMLVSVVDHWFYLQRPTFIDVEQTYWIDHETSELCVDRGDDRVTRHERARHADWMGR</sequence>
<reference evidence="2" key="2">
    <citation type="submission" date="2024-06" db="EMBL/GenBank/DDBJ databases">
        <title>Micromonospora mangrovi CCTCC AA 2012012 genome sequences.</title>
        <authorList>
            <person name="Gao J."/>
        </authorList>
    </citation>
    <scope>NUCLEOTIDE SEQUENCE</scope>
    <source>
        <strain evidence="2">CCTCC AA 2012012</strain>
    </source>
</reference>
<accession>A0AAU8HGZ1</accession>